<reference evidence="3" key="2">
    <citation type="journal article" date="2000" name="Genome Res.">
        <title>Normalization and subtraction of cap-trapper-selected cDNAs to prepare full-length cDNA libraries for rapid discovery of new genes.</title>
        <authorList>
            <person name="Carninci P."/>
            <person name="Shibata Y."/>
            <person name="Hayatsu N."/>
            <person name="Sugahara Y."/>
            <person name="Shibata K."/>
            <person name="Itoh M."/>
            <person name="Konno H."/>
            <person name="Okazaki Y."/>
            <person name="Muramatsu M."/>
            <person name="Hayashizaki Y."/>
        </authorList>
    </citation>
    <scope>NUCLEOTIDE SEQUENCE</scope>
    <source>
        <tissue evidence="3">Mammary gland</tissue>
    </source>
</reference>
<sequence length="103" mass="12132">MMFGNCRKSKCVSGSLLLLLPLVIPRKYIIDFFQQNVYYYMLDNKNNCPVNDSMKLCILDLLSCELALFSMVTYYLIIILIIVLYFLCSFQIMLMLFNHFLNC</sequence>
<reference evidence="3" key="6">
    <citation type="submission" date="2004-03" db="EMBL/GenBank/DDBJ databases">
        <authorList>
            <person name="Arakawa T."/>
            <person name="Carninci P."/>
            <person name="Fukuda S."/>
            <person name="Hashizume W."/>
            <person name="Hayashida K."/>
            <person name="Hori F."/>
            <person name="Iida J."/>
            <person name="Imamura K."/>
            <person name="Imotani K."/>
            <person name="Itoh M."/>
            <person name="Kanagawa S."/>
            <person name="Kawai J."/>
            <person name="Kojima M."/>
            <person name="Konno H."/>
            <person name="Murata M."/>
            <person name="Nakamura M."/>
            <person name="Ninomiya N."/>
            <person name="Nishiyori H."/>
            <person name="Nomura K."/>
            <person name="Ohno M."/>
            <person name="Sakazume N."/>
            <person name="Sano H."/>
            <person name="Sasaki D."/>
            <person name="Shibata K."/>
            <person name="Shiraki T."/>
            <person name="Tagami M."/>
            <person name="Tagami Y."/>
            <person name="Waki K."/>
            <person name="Watahiki A."/>
            <person name="Muramatsu M."/>
            <person name="Hayashizaki Y."/>
        </authorList>
    </citation>
    <scope>NUCLEOTIDE SEQUENCE</scope>
    <source>
        <tissue evidence="3">Mammary gland</tissue>
    </source>
</reference>
<accession>Q3UM98</accession>
<keyword evidence="1" id="KW-0472">Membrane</keyword>
<feature type="chain" id="PRO_5004230181" evidence="2">
    <location>
        <begin position="26"/>
        <end position="103"/>
    </location>
</feature>
<reference evidence="3" key="4">
    <citation type="journal article" date="2001" name="Nature">
        <title>Functional annotation of a full-length mouse cDNA collection.</title>
        <authorList>
            <consortium name="The RIKEN Genome Exploration Research Group Phase II Team and the FANTOM Consortium"/>
        </authorList>
    </citation>
    <scope>NUCLEOTIDE SEQUENCE</scope>
    <source>
        <tissue evidence="3">Mammary gland</tissue>
    </source>
</reference>
<evidence type="ECO:0000256" key="2">
    <source>
        <dbReference type="SAM" id="SignalP"/>
    </source>
</evidence>
<feature type="signal peptide" evidence="2">
    <location>
        <begin position="1"/>
        <end position="25"/>
    </location>
</feature>
<reference evidence="3" key="8">
    <citation type="journal article" date="2005" name="Science">
        <title>Antisense Transcription in the Mammalian Transcriptome.</title>
        <authorList>
            <consortium name="RIKEN Genome Exploration Research Group and Genome Science Group (Genome Network Project Core Group) and the FANTOM Consortium"/>
        </authorList>
    </citation>
    <scope>NUCLEOTIDE SEQUENCE</scope>
    <source>
        <tissue evidence="3">Mammary gland</tissue>
    </source>
</reference>
<reference evidence="3" key="5">
    <citation type="journal article" date="2002" name="Nature">
        <title>Analysis of the mouse transcriptome based on functional annotation of 60,770 full-length cDNAs.</title>
        <authorList>
            <consortium name="The FANTOM Consortium and the RIKEN Genome Exploration Research Group Phase I and II Team"/>
        </authorList>
    </citation>
    <scope>NUCLEOTIDE SEQUENCE</scope>
    <source>
        <tissue evidence="3">Mammary gland</tissue>
    </source>
</reference>
<name>Q3UM98_MOUSE</name>
<protein>
    <submittedName>
        <fullName evidence="3">Uncharacterized protein</fullName>
    </submittedName>
</protein>
<evidence type="ECO:0000313" key="4">
    <source>
        <dbReference type="MGI" id="MGI:2685387"/>
    </source>
</evidence>
<dbReference type="MGI" id="MGI:2685387">
    <property type="gene designation" value="Atp13a3"/>
</dbReference>
<reference evidence="3" key="3">
    <citation type="journal article" date="2000" name="Genome Res.">
        <title>RIKEN integrated sequence analysis (RISA) system--384-format sequencing pipeline with 384 multicapillary sequencer.</title>
        <authorList>
            <person name="Shibata K."/>
            <person name="Itoh M."/>
            <person name="Aizawa K."/>
            <person name="Nagaoka S."/>
            <person name="Sasaki N."/>
            <person name="Carninci P."/>
            <person name="Konno H."/>
            <person name="Akiyama J."/>
            <person name="Nishi K."/>
            <person name="Kitsunai T."/>
            <person name="Tashiro H."/>
            <person name="Itoh M."/>
            <person name="Sumi N."/>
            <person name="Ishii Y."/>
            <person name="Nakamura S."/>
            <person name="Hazama M."/>
            <person name="Nishine T."/>
            <person name="Harada A."/>
            <person name="Yamamoto R."/>
            <person name="Matsumoto H."/>
            <person name="Sakaguchi S."/>
            <person name="Ikegami T."/>
            <person name="Kashiwagi K."/>
            <person name="Fujiwake S."/>
            <person name="Inoue K."/>
            <person name="Togawa Y."/>
            <person name="Izawa M."/>
            <person name="Ohara E."/>
            <person name="Watahiki M."/>
            <person name="Yoneda Y."/>
            <person name="Ishikawa T."/>
            <person name="Ozawa K."/>
            <person name="Tanaka T."/>
            <person name="Matsuura S."/>
            <person name="Kawai J."/>
            <person name="Okazaki Y."/>
            <person name="Muramatsu M."/>
            <person name="Inoue Y."/>
            <person name="Kira A."/>
            <person name="Hayashizaki Y."/>
        </authorList>
    </citation>
    <scope>NUCLEOTIDE SEQUENCE</scope>
    <source>
        <tissue evidence="3">Mammary gland</tissue>
    </source>
</reference>
<feature type="transmembrane region" description="Helical" evidence="1">
    <location>
        <begin position="72"/>
        <end position="97"/>
    </location>
</feature>
<reference evidence="3" key="1">
    <citation type="journal article" date="1999" name="Methods Enzymol.">
        <title>High-efficiency full-length cDNA cloning.</title>
        <authorList>
            <person name="Carninci P."/>
            <person name="Hayashizaki Y."/>
        </authorList>
    </citation>
    <scope>NUCLEOTIDE SEQUENCE</scope>
    <source>
        <tissue evidence="3">Mammary gland</tissue>
    </source>
</reference>
<keyword evidence="1" id="KW-0812">Transmembrane</keyword>
<keyword evidence="1" id="KW-1133">Transmembrane helix</keyword>
<evidence type="ECO:0000313" key="3">
    <source>
        <dbReference type="EMBL" id="BAE26200.1"/>
    </source>
</evidence>
<reference evidence="3" key="7">
    <citation type="journal article" date="2005" name="Science">
        <title>The Transcriptional Landscape of the Mammalian Genome.</title>
        <authorList>
            <consortium name="The FANTOM Consortium"/>
            <consortium name="Riken Genome Exploration Research Group and Genome Science Group (Genome Network Project Core Group)"/>
        </authorList>
    </citation>
    <scope>NUCLEOTIDE SEQUENCE</scope>
    <source>
        <tissue evidence="3">Mammary gland</tissue>
    </source>
</reference>
<proteinExistence type="evidence at transcript level"/>
<organism evidence="3">
    <name type="scientific">Mus musculus</name>
    <name type="common">Mouse</name>
    <dbReference type="NCBI Taxonomy" id="10090"/>
    <lineage>
        <taxon>Eukaryota</taxon>
        <taxon>Metazoa</taxon>
        <taxon>Chordata</taxon>
        <taxon>Craniata</taxon>
        <taxon>Vertebrata</taxon>
        <taxon>Euteleostomi</taxon>
        <taxon>Mammalia</taxon>
        <taxon>Eutheria</taxon>
        <taxon>Euarchontoglires</taxon>
        <taxon>Glires</taxon>
        <taxon>Rodentia</taxon>
        <taxon>Myomorpha</taxon>
        <taxon>Muroidea</taxon>
        <taxon>Muridae</taxon>
        <taxon>Murinae</taxon>
        <taxon>Mus</taxon>
        <taxon>Mus</taxon>
    </lineage>
</organism>
<dbReference type="EMBL" id="AK145038">
    <property type="protein sequence ID" value="BAE26200.1"/>
    <property type="molecule type" value="mRNA"/>
</dbReference>
<dbReference type="AlphaFoldDB" id="Q3UM98"/>
<keyword evidence="2" id="KW-0732">Signal</keyword>
<gene>
    <name evidence="4" type="primary">Atp13a3</name>
</gene>
<dbReference type="AGR" id="MGI:2685387"/>
<evidence type="ECO:0000256" key="1">
    <source>
        <dbReference type="SAM" id="Phobius"/>
    </source>
</evidence>